<reference evidence="1 2" key="1">
    <citation type="submission" date="2014-07" db="EMBL/GenBank/DDBJ databases">
        <title>Whole Genome Sequence of the Amycolatopsis methanolica 239.</title>
        <authorList>
            <person name="Tang B."/>
        </authorList>
    </citation>
    <scope>NUCLEOTIDE SEQUENCE [LARGE SCALE GENOMIC DNA]</scope>
    <source>
        <strain evidence="1 2">239</strain>
    </source>
</reference>
<keyword evidence="2" id="KW-1185">Reference proteome</keyword>
<dbReference type="KEGG" id="amq:AMETH_1221"/>
<accession>A0A076MKD6</accession>
<dbReference type="Proteomes" id="UP000062973">
    <property type="component" value="Chromosome"/>
</dbReference>
<dbReference type="EMBL" id="CP009110">
    <property type="protein sequence ID" value="AIJ21313.1"/>
    <property type="molecule type" value="Genomic_DNA"/>
</dbReference>
<dbReference type="GO" id="GO:0051213">
    <property type="term" value="F:dioxygenase activity"/>
    <property type="evidence" value="ECO:0007669"/>
    <property type="project" value="UniProtKB-KW"/>
</dbReference>
<dbReference type="eggNOG" id="COG0346">
    <property type="taxonomic scope" value="Bacteria"/>
</dbReference>
<evidence type="ECO:0000313" key="2">
    <source>
        <dbReference type="Proteomes" id="UP000062973"/>
    </source>
</evidence>
<name>A0A076MKD6_AMYME</name>
<keyword evidence="1" id="KW-0223">Dioxygenase</keyword>
<evidence type="ECO:0000313" key="1">
    <source>
        <dbReference type="EMBL" id="AIJ21313.1"/>
    </source>
</evidence>
<organism evidence="1 2">
    <name type="scientific">Amycolatopsis methanolica 239</name>
    <dbReference type="NCBI Taxonomy" id="1068978"/>
    <lineage>
        <taxon>Bacteria</taxon>
        <taxon>Bacillati</taxon>
        <taxon>Actinomycetota</taxon>
        <taxon>Actinomycetes</taxon>
        <taxon>Pseudonocardiales</taxon>
        <taxon>Pseudonocardiaceae</taxon>
        <taxon>Amycolatopsis</taxon>
        <taxon>Amycolatopsis methanolica group</taxon>
    </lineage>
</organism>
<dbReference type="PATRIC" id="fig|1068978.7.peg.1286"/>
<dbReference type="HOGENOM" id="CLU_1275501_0_0_11"/>
<protein>
    <submittedName>
        <fullName evidence="1">Glyoxalase/bleomycin resistance protein/dioxygenase</fullName>
    </submittedName>
</protein>
<gene>
    <name evidence="1" type="ORF">AMETH_1221</name>
</gene>
<sequence length="216" mass="23888">MLVEGPEITVRPIGTRRAVVPDDPDDGAGTSSGRALWVQCRCTALVALGAAYASYRHGREFAISRQTASLLLQRQGVAMRRQGRSPEQVDEAMRLYESGWSFALIGERMAVDHGTVWHWHLVARGVARSAAPLTGRWRIVEMSGWHTRTLVTSYQRVFGLQRVPPPFPHYGDEAGDYAVLLLDEKSGLAIGLHHHETNKANKRTKAALAWTILASP</sequence>
<dbReference type="AlphaFoldDB" id="A0A076MKD6"/>
<dbReference type="RefSeq" id="WP_209436951.1">
    <property type="nucleotide sequence ID" value="NZ_AQUL01000001.1"/>
</dbReference>
<keyword evidence="1" id="KW-0560">Oxidoreductase</keyword>
<proteinExistence type="predicted"/>